<evidence type="ECO:0000313" key="1">
    <source>
        <dbReference type="EMBL" id="VVC44533.1"/>
    </source>
</evidence>
<dbReference type="AlphaFoldDB" id="A0A5E4NLD0"/>
<sequence>MPVDKSTRVVDELMVMGDLMVCTLGCLEAGTEKKRTDFIRDKGEDDENFNEHHLPRKRNVIVRFSLTREMQMIMQSGNLKNRLSAELESDGP</sequence>
<dbReference type="Proteomes" id="UP000325440">
    <property type="component" value="Unassembled WGS sequence"/>
</dbReference>
<dbReference type="EMBL" id="CABPRJ010002382">
    <property type="protein sequence ID" value="VVC44533.1"/>
    <property type="molecule type" value="Genomic_DNA"/>
</dbReference>
<keyword evidence="2" id="KW-1185">Reference proteome</keyword>
<evidence type="ECO:0000313" key="2">
    <source>
        <dbReference type="Proteomes" id="UP000325440"/>
    </source>
</evidence>
<reference evidence="1 2" key="1">
    <citation type="submission" date="2019-08" db="EMBL/GenBank/DDBJ databases">
        <authorList>
            <person name="Alioto T."/>
            <person name="Alioto T."/>
            <person name="Gomez Garrido J."/>
        </authorList>
    </citation>
    <scope>NUCLEOTIDE SEQUENCE [LARGE SCALE GENOMIC DNA]</scope>
</reference>
<protein>
    <submittedName>
        <fullName evidence="1">Uncharacterized protein</fullName>
    </submittedName>
</protein>
<accession>A0A5E4NLD0</accession>
<name>A0A5E4NLD0_9HEMI</name>
<organism evidence="1 2">
    <name type="scientific">Cinara cedri</name>
    <dbReference type="NCBI Taxonomy" id="506608"/>
    <lineage>
        <taxon>Eukaryota</taxon>
        <taxon>Metazoa</taxon>
        <taxon>Ecdysozoa</taxon>
        <taxon>Arthropoda</taxon>
        <taxon>Hexapoda</taxon>
        <taxon>Insecta</taxon>
        <taxon>Pterygota</taxon>
        <taxon>Neoptera</taxon>
        <taxon>Paraneoptera</taxon>
        <taxon>Hemiptera</taxon>
        <taxon>Sternorrhyncha</taxon>
        <taxon>Aphidomorpha</taxon>
        <taxon>Aphidoidea</taxon>
        <taxon>Aphididae</taxon>
        <taxon>Lachninae</taxon>
        <taxon>Cinara</taxon>
    </lineage>
</organism>
<proteinExistence type="predicted"/>
<gene>
    <name evidence="1" type="ORF">CINCED_3A024801</name>
</gene>